<gene>
    <name evidence="1" type="ORF">NDU88_002041</name>
</gene>
<evidence type="ECO:0000313" key="2">
    <source>
        <dbReference type="Proteomes" id="UP001066276"/>
    </source>
</evidence>
<dbReference type="EMBL" id="JANPWB010000006">
    <property type="protein sequence ID" value="KAJ1176774.1"/>
    <property type="molecule type" value="Genomic_DNA"/>
</dbReference>
<organism evidence="1 2">
    <name type="scientific">Pleurodeles waltl</name>
    <name type="common">Iberian ribbed newt</name>
    <dbReference type="NCBI Taxonomy" id="8319"/>
    <lineage>
        <taxon>Eukaryota</taxon>
        <taxon>Metazoa</taxon>
        <taxon>Chordata</taxon>
        <taxon>Craniata</taxon>
        <taxon>Vertebrata</taxon>
        <taxon>Euteleostomi</taxon>
        <taxon>Amphibia</taxon>
        <taxon>Batrachia</taxon>
        <taxon>Caudata</taxon>
        <taxon>Salamandroidea</taxon>
        <taxon>Salamandridae</taxon>
        <taxon>Pleurodelinae</taxon>
        <taxon>Pleurodeles</taxon>
    </lineage>
</organism>
<protein>
    <submittedName>
        <fullName evidence="1">Uncharacterized protein</fullName>
    </submittedName>
</protein>
<dbReference type="Proteomes" id="UP001066276">
    <property type="component" value="Chromosome 3_2"/>
</dbReference>
<sequence length="95" mass="10550">MNLVKSKALLQLRPARKVAEGVAEVVWACSPLRRGRTWDEQVTCGGRGVVPGEERRHLVRGAQGSSPRLDVTRGRLSMSRESARQLWWAALRSGT</sequence>
<proteinExistence type="predicted"/>
<dbReference type="AlphaFoldDB" id="A0AAV7TKP4"/>
<reference evidence="1" key="1">
    <citation type="journal article" date="2022" name="bioRxiv">
        <title>Sequencing and chromosome-scale assembly of the giantPleurodeles waltlgenome.</title>
        <authorList>
            <person name="Brown T."/>
            <person name="Elewa A."/>
            <person name="Iarovenko S."/>
            <person name="Subramanian E."/>
            <person name="Araus A.J."/>
            <person name="Petzold A."/>
            <person name="Susuki M."/>
            <person name="Suzuki K.-i.T."/>
            <person name="Hayashi T."/>
            <person name="Toyoda A."/>
            <person name="Oliveira C."/>
            <person name="Osipova E."/>
            <person name="Leigh N.D."/>
            <person name="Simon A."/>
            <person name="Yun M.H."/>
        </authorList>
    </citation>
    <scope>NUCLEOTIDE SEQUENCE</scope>
    <source>
        <strain evidence="1">20211129_DDA</strain>
        <tissue evidence="1">Liver</tissue>
    </source>
</reference>
<name>A0AAV7TKP4_PLEWA</name>
<keyword evidence="2" id="KW-1185">Reference proteome</keyword>
<comment type="caution">
    <text evidence="1">The sequence shown here is derived from an EMBL/GenBank/DDBJ whole genome shotgun (WGS) entry which is preliminary data.</text>
</comment>
<evidence type="ECO:0000313" key="1">
    <source>
        <dbReference type="EMBL" id="KAJ1176774.1"/>
    </source>
</evidence>
<accession>A0AAV7TKP4</accession>